<dbReference type="EMBL" id="BNEA01000015">
    <property type="protein sequence ID" value="GHI55749.1"/>
    <property type="molecule type" value="Genomic_DNA"/>
</dbReference>
<accession>A0ABQ3RIU2</accession>
<sequence>MSPRAGQAGHPARTLAFVESPVQLLNVLEWAHLHAGRTPAGAREAEGREAAEAAEGPDRAAPPGTRGAERPTAAGPDGTDPARAAGPGAADAATAARPGGADPATAAWSGGTAGASGAAGVSGAAGARGATGATAARPGGTDPATAARPVGMDPATAAWPPGDIDPATALMPGQAAPAPALPVPAALGAVPAQSRRAAVRRALGRRTAGDRAPTAGADLTVVVLAPTDPMTRGQLRRMADLAREEGHRVRWEEARGGTTAPFHTIGGLAGVLRRADRIVMGDPFSRYVQLLLTITRAKDLVVVDDGTATMEFVAQLARGERLVRWHRKGGRPGARDLLFAPVSSSARRRLTPSARRRVEVFSSMPVSDIPDGVTFTANDFAWTRARFGPPAVTAGADMVGTSLVETGVVDGERYLEAVRALAKAHGATRYFAHRREHPDKLRRLAAETGLEIVRPELPLELVARRGPVGRTILSFPSTVVHTLPLALAGTGVRVAVCDIDPSWLTDTASPRAQGFLSGVTGTARDVHRLAAVSPA</sequence>
<comment type="caution">
    <text evidence="2">The sequence shown here is derived from an EMBL/GenBank/DDBJ whole genome shotgun (WGS) entry which is preliminary data.</text>
</comment>
<feature type="compositionally biased region" description="Low complexity" evidence="1">
    <location>
        <begin position="73"/>
        <end position="147"/>
    </location>
</feature>
<evidence type="ECO:0000313" key="3">
    <source>
        <dbReference type="Proteomes" id="UP000646738"/>
    </source>
</evidence>
<evidence type="ECO:0008006" key="4">
    <source>
        <dbReference type="Google" id="ProtNLM"/>
    </source>
</evidence>
<evidence type="ECO:0000313" key="2">
    <source>
        <dbReference type="EMBL" id="GHI55749.1"/>
    </source>
</evidence>
<gene>
    <name evidence="2" type="ORF">Srubr_55950</name>
</gene>
<keyword evidence="3" id="KW-1185">Reference proteome</keyword>
<name>A0ABQ3RIU2_STRRR</name>
<evidence type="ECO:0000256" key="1">
    <source>
        <dbReference type="SAM" id="MobiDB-lite"/>
    </source>
</evidence>
<proteinExistence type="predicted"/>
<dbReference type="Proteomes" id="UP000646738">
    <property type="component" value="Unassembled WGS sequence"/>
</dbReference>
<protein>
    <recommendedName>
        <fullName evidence="4">Glycosyltransferase</fullName>
    </recommendedName>
</protein>
<organism evidence="2 3">
    <name type="scientific">Streptomyces rubradiris</name>
    <name type="common">Streptomyces achromogenes subsp. rubradiris</name>
    <dbReference type="NCBI Taxonomy" id="285531"/>
    <lineage>
        <taxon>Bacteria</taxon>
        <taxon>Bacillati</taxon>
        <taxon>Actinomycetota</taxon>
        <taxon>Actinomycetes</taxon>
        <taxon>Kitasatosporales</taxon>
        <taxon>Streptomycetaceae</taxon>
        <taxon>Streptomyces</taxon>
    </lineage>
</organism>
<reference evidence="3" key="1">
    <citation type="submission" date="2023-07" db="EMBL/GenBank/DDBJ databases">
        <title>Whole genome shotgun sequence of Streptomyces achromogenes subsp. rubradiris NBRC 14000.</title>
        <authorList>
            <person name="Komaki H."/>
            <person name="Tamura T."/>
        </authorList>
    </citation>
    <scope>NUCLEOTIDE SEQUENCE [LARGE SCALE GENOMIC DNA]</scope>
    <source>
        <strain evidence="3">NBRC 14000</strain>
    </source>
</reference>
<feature type="region of interest" description="Disordered" evidence="1">
    <location>
        <begin position="38"/>
        <end position="175"/>
    </location>
</feature>